<dbReference type="InterPro" id="IPR021280">
    <property type="entry name" value="TMEM260-like"/>
</dbReference>
<evidence type="ECO:0000256" key="1">
    <source>
        <dbReference type="SAM" id="Phobius"/>
    </source>
</evidence>
<sequence>MNYNKLNNLLGWSCGILATLIYIMSVERSSSWWDNGEFIASAYKLEVVHQPGAPLFLMLQNVFSNLAMGDVSKIAYWMNIGSAICSGLTIVFLFWTITAIAKKLVLNKSEWTSSKLYQVFGAGIVGALAYSFTDSFWYSAIESEVYSMSSLCTAVVFWLALKWDARADQADSNKWLILIAYVMGLSIGVHLLNLLTIPVIALMIYFRKATVINWKGISKSLAIGVSALAFVLWGVIQYSVRFAANFDLFFVNTLGMPFGTGVTVFIVLIVAGLVYGLYYSVRHSKVLLNLSLLSLSFILLGFGSYSLLLIRSQTNITLNNYDPDNAFNLLSYLSREQYQSEPLFKGQTFDAKRIDVKEGSTYRKDKDRYREISSNVRYVYDKEMLFPRIYSDKHTDFYRQYLNIPEGQSPTMADNLKFFFNYQFNHMYTRYFLWNFVGRQNDTPSQGQVYAGNWLSGITFIDNIRLAGQDHLSERMLKDPSRNTYFFLPLLLGIIGIFWQLKKSKRDTAILGMLFFVTGLAIVIYLNQTPLQPRERDYAYVGSFYVFAIWIGLGVIGMVDILQKFVKLPARTLALSTSVVCLLAVPTLLLKQNWDDHNRDERLMTRDFALNMLNSCAPNAILFTYADNDTFPLWYLQETEGVRPDVRILNYGYLQSDWYVEQALTDMNESKALPLGFSYDKVKRGIRDGIQVYDMGVEGYTDVKTVLDIMLSDNQQNMMQLQSGEYVNVMPTKKLQLKINKDQVLKNNVVPDAWKDSIPEYMQWDYNQSYVSRAELSLMGLLEHNNWERPIYFVKQAPNDIFMGMDKYLASEGLVYRLMPVEVGQKTDHPSLLNTDAIYSNAVEKFKWKDIKSLDHFDTDSNFIYESYIQPNLYAQGLENLVQQKKLSEAKKLALVAYSHQPKEPKSMRQTYLNTILTDTLVRVKELDKAKEMAAKNINAIDEQLNYQLGIMKAAAPYDLYSIQLGLGALEKYQAILKDIGDAALIAEGNRVWSKYEQAWLQGS</sequence>
<keyword evidence="1" id="KW-0472">Membrane</keyword>
<feature type="transmembrane region" description="Helical" evidence="1">
    <location>
        <begin position="290"/>
        <end position="310"/>
    </location>
</feature>
<evidence type="ECO:0000313" key="2">
    <source>
        <dbReference type="EMBL" id="QGA27709.1"/>
    </source>
</evidence>
<keyword evidence="1" id="KW-1133">Transmembrane helix</keyword>
<dbReference type="Pfam" id="PF11028">
    <property type="entry name" value="TMEM260-like"/>
    <property type="match status" value="1"/>
</dbReference>
<feature type="transmembrane region" description="Helical" evidence="1">
    <location>
        <begin position="485"/>
        <end position="502"/>
    </location>
</feature>
<proteinExistence type="predicted"/>
<dbReference type="PANTHER" id="PTHR16214">
    <property type="entry name" value="TRANSMEMBRANE PROTEIN 260"/>
    <property type="match status" value="1"/>
</dbReference>
<feature type="transmembrane region" description="Helical" evidence="1">
    <location>
        <begin position="175"/>
        <end position="205"/>
    </location>
</feature>
<feature type="transmembrane region" description="Helical" evidence="1">
    <location>
        <begin position="248"/>
        <end position="278"/>
    </location>
</feature>
<protein>
    <submittedName>
        <fullName evidence="2">DUF2723 domain-containing protein</fullName>
    </submittedName>
</protein>
<feature type="transmembrane region" description="Helical" evidence="1">
    <location>
        <begin position="145"/>
        <end position="163"/>
    </location>
</feature>
<dbReference type="AlphaFoldDB" id="A0A5Q0QEM9"/>
<feature type="transmembrane region" description="Helical" evidence="1">
    <location>
        <begin position="9"/>
        <end position="26"/>
    </location>
</feature>
<gene>
    <name evidence="2" type="ORF">GFH32_15890</name>
</gene>
<dbReference type="PANTHER" id="PTHR16214:SF3">
    <property type="entry name" value="TRANSMEMBRANE PROTEIN 260"/>
    <property type="match status" value="1"/>
</dbReference>
<accession>A0A5Q0QEM9</accession>
<feature type="transmembrane region" description="Helical" evidence="1">
    <location>
        <begin position="217"/>
        <end position="236"/>
    </location>
</feature>
<dbReference type="RefSeq" id="WP_153512536.1">
    <property type="nucleotide sequence ID" value="NZ_CP045652.1"/>
</dbReference>
<dbReference type="Proteomes" id="UP000326921">
    <property type="component" value="Chromosome"/>
</dbReference>
<name>A0A5Q0QEM9_9SPHI</name>
<dbReference type="EMBL" id="CP045652">
    <property type="protein sequence ID" value="QGA27709.1"/>
    <property type="molecule type" value="Genomic_DNA"/>
</dbReference>
<dbReference type="KEGG" id="sphe:GFH32_15890"/>
<reference evidence="2 3" key="1">
    <citation type="submission" date="2019-10" db="EMBL/GenBank/DDBJ databases">
        <authorList>
            <person name="Dong K."/>
        </authorList>
    </citation>
    <scope>NUCLEOTIDE SEQUENCE [LARGE SCALE GENOMIC DNA]</scope>
    <source>
        <strain evidence="3">dk4302</strain>
    </source>
</reference>
<feature type="transmembrane region" description="Helical" evidence="1">
    <location>
        <begin position="116"/>
        <end position="133"/>
    </location>
</feature>
<feature type="transmembrane region" description="Helical" evidence="1">
    <location>
        <begin position="74"/>
        <end position="95"/>
    </location>
</feature>
<dbReference type="InterPro" id="IPR052724">
    <property type="entry name" value="GT117_domain-containing"/>
</dbReference>
<evidence type="ECO:0000313" key="3">
    <source>
        <dbReference type="Proteomes" id="UP000326921"/>
    </source>
</evidence>
<keyword evidence="1" id="KW-0812">Transmembrane</keyword>
<feature type="transmembrane region" description="Helical" evidence="1">
    <location>
        <begin position="538"/>
        <end position="559"/>
    </location>
</feature>
<organism evidence="2 3">
    <name type="scientific">Sphingobacterium zhuxiongii</name>
    <dbReference type="NCBI Taxonomy" id="2662364"/>
    <lineage>
        <taxon>Bacteria</taxon>
        <taxon>Pseudomonadati</taxon>
        <taxon>Bacteroidota</taxon>
        <taxon>Sphingobacteriia</taxon>
        <taxon>Sphingobacteriales</taxon>
        <taxon>Sphingobacteriaceae</taxon>
        <taxon>Sphingobacterium</taxon>
    </lineage>
</organism>
<keyword evidence="3" id="KW-1185">Reference proteome</keyword>
<feature type="transmembrane region" description="Helical" evidence="1">
    <location>
        <begin position="508"/>
        <end position="526"/>
    </location>
</feature>